<reference evidence="2 3" key="1">
    <citation type="submission" date="2024-10" db="EMBL/GenBank/DDBJ databases">
        <title>Novel secondary metabolite-producing bacteria for plant disease control.</title>
        <authorList>
            <person name="Chevrette M."/>
        </authorList>
    </citation>
    <scope>NUCLEOTIDE SEQUENCE [LARGE SCALE GENOMIC DNA]</scope>
    <source>
        <strain evidence="2 3">J30 TE3557</strain>
    </source>
</reference>
<dbReference type="Pfam" id="PF00383">
    <property type="entry name" value="dCMP_cyt_deam_1"/>
    <property type="match status" value="1"/>
</dbReference>
<feature type="domain" description="CMP/dCMP-type deaminase" evidence="1">
    <location>
        <begin position="21"/>
        <end position="134"/>
    </location>
</feature>
<accession>A0ABW8N892</accession>
<dbReference type="Proteomes" id="UP001620520">
    <property type="component" value="Unassembled WGS sequence"/>
</dbReference>
<dbReference type="EC" id="3.5.4.3" evidence="2"/>
<dbReference type="InterPro" id="IPR016193">
    <property type="entry name" value="Cytidine_deaminase-like"/>
</dbReference>
<dbReference type="InterPro" id="IPR002125">
    <property type="entry name" value="CMP_dCMP_dom"/>
</dbReference>
<dbReference type="SUPFAM" id="SSF53927">
    <property type="entry name" value="Cytidine deaminase-like"/>
    <property type="match status" value="1"/>
</dbReference>
<gene>
    <name evidence="2" type="ORF">ABIA52_002661</name>
</gene>
<dbReference type="GO" id="GO:0008892">
    <property type="term" value="F:guanine deaminase activity"/>
    <property type="evidence" value="ECO:0007669"/>
    <property type="project" value="UniProtKB-EC"/>
</dbReference>
<organism evidence="2 3">
    <name type="scientific">Paenarthrobacter histidinolovorans</name>
    <dbReference type="NCBI Taxonomy" id="43664"/>
    <lineage>
        <taxon>Bacteria</taxon>
        <taxon>Bacillati</taxon>
        <taxon>Actinomycetota</taxon>
        <taxon>Actinomycetes</taxon>
        <taxon>Micrococcales</taxon>
        <taxon>Micrococcaceae</taxon>
        <taxon>Paenarthrobacter</taxon>
    </lineage>
</organism>
<dbReference type="PANTHER" id="PTHR11079:SF161">
    <property type="entry name" value="CMP_DCMP-TYPE DEAMINASE DOMAIN-CONTAINING PROTEIN"/>
    <property type="match status" value="1"/>
</dbReference>
<proteinExistence type="predicted"/>
<evidence type="ECO:0000259" key="1">
    <source>
        <dbReference type="PROSITE" id="PS51747"/>
    </source>
</evidence>
<dbReference type="CDD" id="cd01285">
    <property type="entry name" value="nucleoside_deaminase"/>
    <property type="match status" value="1"/>
</dbReference>
<protein>
    <submittedName>
        <fullName evidence="2">Guanine deaminase</fullName>
        <ecNumber evidence="2">3.5.4.3</ecNumber>
    </submittedName>
</protein>
<dbReference type="PROSITE" id="PS51747">
    <property type="entry name" value="CYT_DCMP_DEAMINASES_2"/>
    <property type="match status" value="1"/>
</dbReference>
<sequence length="174" mass="18674">MGAFSVSGLAMIGNMSAHSAHQRDEYLNRAIQLAVQNVADGGGPFGAVVVTPDGTAHEGVNRVTRDHDPTAHAEVVAIRRAAAAIGKFDLSGSVLYASCEPCPLCLSATLWARIGRVYFAADRHGAARAGFDDAVFYEYFSGSRPELLPVEQAVLVASDQPFEAWRNHVRRTAY</sequence>
<keyword evidence="2" id="KW-0378">Hydrolase</keyword>
<evidence type="ECO:0000313" key="3">
    <source>
        <dbReference type="Proteomes" id="UP001620520"/>
    </source>
</evidence>
<dbReference type="Gene3D" id="3.40.140.10">
    <property type="entry name" value="Cytidine Deaminase, domain 2"/>
    <property type="match status" value="1"/>
</dbReference>
<dbReference type="EMBL" id="JBIYEW010000003">
    <property type="protein sequence ID" value="MFK4639772.1"/>
    <property type="molecule type" value="Genomic_DNA"/>
</dbReference>
<evidence type="ECO:0000313" key="2">
    <source>
        <dbReference type="EMBL" id="MFK4639772.1"/>
    </source>
</evidence>
<name>A0ABW8N892_9MICC</name>
<keyword evidence="3" id="KW-1185">Reference proteome</keyword>
<comment type="caution">
    <text evidence="2">The sequence shown here is derived from an EMBL/GenBank/DDBJ whole genome shotgun (WGS) entry which is preliminary data.</text>
</comment>
<dbReference type="PANTHER" id="PTHR11079">
    <property type="entry name" value="CYTOSINE DEAMINASE FAMILY MEMBER"/>
    <property type="match status" value="1"/>
</dbReference>